<organism evidence="5 6">
    <name type="scientific">Methylophaga lonarensis MPL</name>
    <dbReference type="NCBI Taxonomy" id="1286106"/>
    <lineage>
        <taxon>Bacteria</taxon>
        <taxon>Pseudomonadati</taxon>
        <taxon>Pseudomonadota</taxon>
        <taxon>Gammaproteobacteria</taxon>
        <taxon>Thiotrichales</taxon>
        <taxon>Piscirickettsiaceae</taxon>
        <taxon>Methylophaga</taxon>
    </lineage>
</organism>
<dbReference type="InterPro" id="IPR013750">
    <property type="entry name" value="GHMP_kinase_C_dom"/>
</dbReference>
<gene>
    <name evidence="5" type="ORF">MPL1_09280</name>
</gene>
<dbReference type="Pfam" id="PF08544">
    <property type="entry name" value="GHMP_kinases_C"/>
    <property type="match status" value="1"/>
</dbReference>
<dbReference type="InterPro" id="IPR020568">
    <property type="entry name" value="Ribosomal_Su5_D2-typ_SF"/>
</dbReference>
<evidence type="ECO:0000256" key="1">
    <source>
        <dbReference type="ARBA" id="ARBA00022679"/>
    </source>
</evidence>
<dbReference type="EMBL" id="APHR01000048">
    <property type="protein sequence ID" value="EMR12660.1"/>
    <property type="molecule type" value="Genomic_DNA"/>
</dbReference>
<evidence type="ECO:0000256" key="2">
    <source>
        <dbReference type="ARBA" id="ARBA00022777"/>
    </source>
</evidence>
<dbReference type="PATRIC" id="fig|1286106.3.peg.1863"/>
<dbReference type="NCBIfam" id="TIGR00144">
    <property type="entry name" value="beta_RFAP_syn"/>
    <property type="match status" value="1"/>
</dbReference>
<dbReference type="eggNOG" id="COG1907">
    <property type="taxonomic scope" value="Bacteria"/>
</dbReference>
<accession>M7PFH6</accession>
<dbReference type="GO" id="GO:0016301">
    <property type="term" value="F:kinase activity"/>
    <property type="evidence" value="ECO:0007669"/>
    <property type="project" value="UniProtKB-KW"/>
</dbReference>
<dbReference type="InterPro" id="IPR004422">
    <property type="entry name" value="RFAP_synthase"/>
</dbReference>
<evidence type="ECO:0000313" key="6">
    <source>
        <dbReference type="Proteomes" id="UP000012019"/>
    </source>
</evidence>
<comment type="caution">
    <text evidence="5">The sequence shown here is derived from an EMBL/GenBank/DDBJ whole genome shotgun (WGS) entry which is preliminary data.</text>
</comment>
<dbReference type="GO" id="GO:0005524">
    <property type="term" value="F:ATP binding"/>
    <property type="evidence" value="ECO:0007669"/>
    <property type="project" value="InterPro"/>
</dbReference>
<name>M7PFH6_9GAMM</name>
<dbReference type="PANTHER" id="PTHR20861:SF6">
    <property type="entry name" value="BETA-RIBOFURANOSYLPHENOL 5'-PHOSPHATE SYNTHASE"/>
    <property type="match status" value="1"/>
</dbReference>
<dbReference type="InterPro" id="IPR006204">
    <property type="entry name" value="GHMP_kinase_N_dom"/>
</dbReference>
<dbReference type="SUPFAM" id="SSF54211">
    <property type="entry name" value="Ribosomal protein S5 domain 2-like"/>
    <property type="match status" value="1"/>
</dbReference>
<reference evidence="5 6" key="1">
    <citation type="journal article" date="2013" name="Genome Announc.">
        <title>Draft Genome Sequence of Methylophaga lonarensis MPLT, a Haloalkaliphilic (Non-Methane-Utilizing) Methylotroph.</title>
        <authorList>
            <person name="Shetty S.A."/>
            <person name="Marathe N.P."/>
            <person name="Munot H."/>
            <person name="Antony C.P."/>
            <person name="Dhotre D.P."/>
            <person name="Murrell J.C."/>
            <person name="Shouche Y.S."/>
        </authorList>
    </citation>
    <scope>NUCLEOTIDE SEQUENCE [LARGE SCALE GENOMIC DNA]</scope>
    <source>
        <strain evidence="5 6">MPL</strain>
    </source>
</reference>
<dbReference type="InterPro" id="IPR014721">
    <property type="entry name" value="Ribsml_uS5_D2-typ_fold_subgr"/>
</dbReference>
<dbReference type="STRING" id="1286106.MPL1_09280"/>
<keyword evidence="2" id="KW-0418">Kinase</keyword>
<dbReference type="Proteomes" id="UP000012019">
    <property type="component" value="Unassembled WGS sequence"/>
</dbReference>
<dbReference type="Gene3D" id="3.30.230.10">
    <property type="match status" value="1"/>
</dbReference>
<dbReference type="PIRSF" id="PIRSF004884">
    <property type="entry name" value="Sugar_kin_arch"/>
    <property type="match status" value="1"/>
</dbReference>
<dbReference type="AlphaFoldDB" id="M7PFH6"/>
<dbReference type="PANTHER" id="PTHR20861">
    <property type="entry name" value="HOMOSERINE/4-DIPHOSPHOCYTIDYL-2-C-METHYL-D-ERYTHRITOL KINASE"/>
    <property type="match status" value="1"/>
</dbReference>
<keyword evidence="1" id="KW-0808">Transferase</keyword>
<sequence>MFVNSPVFACQTTTPALVRVRSPARLHLGFLDLNGGLGRKFGSIGMAIDSHYTELQVSRSAQSTISGLTESAPQYPRLLQIQSDFFASLGQHIEAKDQTLSIHIHQLIPEHAGLGSGTQLALSLGHALCQLYGIDATAEAIAQALGRGKRSGIGISSFEHGGFVIDAGIDSRSSSMPLTLMRLPFPSDWTVVLIFDNSQQGVHGSVERSAFSDLPAFPRHAAETICHRTLMQLAPALLSNNLDDFSEAVTEIQRLIGSHFAPIQGGQYASAQVAKLLDYAHSLGFRGVAQSSWGPTGCIFTTNPKSAQALIQQLTEYSATRADEFNHLSFVAAQCDTSGAMTTTKQQNI</sequence>
<proteinExistence type="predicted"/>
<evidence type="ECO:0000259" key="4">
    <source>
        <dbReference type="Pfam" id="PF08544"/>
    </source>
</evidence>
<dbReference type="Pfam" id="PF00288">
    <property type="entry name" value="GHMP_kinases_N"/>
    <property type="match status" value="1"/>
</dbReference>
<feature type="domain" description="GHMP kinase N-terminal" evidence="3">
    <location>
        <begin position="94"/>
        <end position="157"/>
    </location>
</feature>
<feature type="domain" description="GHMP kinase C-terminal" evidence="4">
    <location>
        <begin position="234"/>
        <end position="317"/>
    </location>
</feature>
<keyword evidence="6" id="KW-1185">Reference proteome</keyword>
<evidence type="ECO:0000259" key="3">
    <source>
        <dbReference type="Pfam" id="PF00288"/>
    </source>
</evidence>
<evidence type="ECO:0000313" key="5">
    <source>
        <dbReference type="EMBL" id="EMR12660.1"/>
    </source>
</evidence>
<protein>
    <submittedName>
        <fullName evidence="5">Beta-ribofuranosylaminobenzene 5'-phosphate synthase</fullName>
    </submittedName>
</protein>